<evidence type="ECO:0000313" key="3">
    <source>
        <dbReference type="EMBL" id="MDQ7907565.1"/>
    </source>
</evidence>
<feature type="signal peptide" evidence="2">
    <location>
        <begin position="1"/>
        <end position="22"/>
    </location>
</feature>
<dbReference type="PANTHER" id="PTHR30006">
    <property type="entry name" value="THIAMINE-BINDING PERIPLASMIC PROTEIN-RELATED"/>
    <property type="match status" value="1"/>
</dbReference>
<protein>
    <submittedName>
        <fullName evidence="3">ABC transporter substrate-binding protein</fullName>
    </submittedName>
</protein>
<dbReference type="Gene3D" id="3.40.190.10">
    <property type="entry name" value="Periplasmic binding protein-like II"/>
    <property type="match status" value="2"/>
</dbReference>
<keyword evidence="1 2" id="KW-0732">Signal</keyword>
<keyword evidence="4" id="KW-1185">Reference proteome</keyword>
<dbReference type="Proteomes" id="UP001230908">
    <property type="component" value="Unassembled WGS sequence"/>
</dbReference>
<organism evidence="3 4">
    <name type="scientific">Phytohabitans maris</name>
    <dbReference type="NCBI Taxonomy" id="3071409"/>
    <lineage>
        <taxon>Bacteria</taxon>
        <taxon>Bacillati</taxon>
        <taxon>Actinomycetota</taxon>
        <taxon>Actinomycetes</taxon>
        <taxon>Micromonosporales</taxon>
        <taxon>Micromonosporaceae</taxon>
    </lineage>
</organism>
<dbReference type="InterPro" id="IPR006059">
    <property type="entry name" value="SBP"/>
</dbReference>
<sequence length="363" mass="38209">MAKCGPRWGIFATGLMVALVMAGCGDSEPTSTAVGNAGGTPLEQLYAAAQKEGEVAWQSPRSQETVQPVIEAFEKAYPGVKVKYISNKNSSQIQKLQLEQAGRAVTLDLGMTTGSTVSTVTSEISEVVDWPKYGVASADLSLHPNLMYSWASTGIWAYNTERVPAADVPKSLDDLLKPQWANKGMLAVDTGGSYTDTYVLNPELGGIPAAVAYTEKLAAQKPTLTANGTENIALLTSGQVALTPTEMNLLLEQKHRGAPVALAPLGPAGVSPTFAYVPKGAPHPNAGTLLGIFLSSPEGQQALVKVNSSKVPLTTDCSAESVKLEIVKEMCDAGLEWEAAAKPEDFDQLSEKGDQIAKVFGVS</sequence>
<accession>A0ABU0ZMR0</accession>
<gene>
    <name evidence="3" type="ORF">RB614_23880</name>
</gene>
<dbReference type="PROSITE" id="PS51257">
    <property type="entry name" value="PROKAR_LIPOPROTEIN"/>
    <property type="match status" value="1"/>
</dbReference>
<proteinExistence type="predicted"/>
<dbReference type="RefSeq" id="WP_308714842.1">
    <property type="nucleotide sequence ID" value="NZ_JAVHUY010000023.1"/>
</dbReference>
<name>A0ABU0ZMR0_9ACTN</name>
<evidence type="ECO:0000256" key="1">
    <source>
        <dbReference type="ARBA" id="ARBA00022729"/>
    </source>
</evidence>
<dbReference type="PANTHER" id="PTHR30006:SF25">
    <property type="entry name" value="PHOSPHOGLYCERATE TRANSPORT REGULATORY PROTEIN PGTC"/>
    <property type="match status" value="1"/>
</dbReference>
<dbReference type="EMBL" id="JAVHUY010000023">
    <property type="protein sequence ID" value="MDQ7907565.1"/>
    <property type="molecule type" value="Genomic_DNA"/>
</dbReference>
<evidence type="ECO:0000256" key="2">
    <source>
        <dbReference type="SAM" id="SignalP"/>
    </source>
</evidence>
<evidence type="ECO:0000313" key="4">
    <source>
        <dbReference type="Proteomes" id="UP001230908"/>
    </source>
</evidence>
<dbReference type="SUPFAM" id="SSF53850">
    <property type="entry name" value="Periplasmic binding protein-like II"/>
    <property type="match status" value="1"/>
</dbReference>
<dbReference type="Pfam" id="PF01547">
    <property type="entry name" value="SBP_bac_1"/>
    <property type="match status" value="1"/>
</dbReference>
<comment type="caution">
    <text evidence="3">The sequence shown here is derived from an EMBL/GenBank/DDBJ whole genome shotgun (WGS) entry which is preliminary data.</text>
</comment>
<reference evidence="3 4" key="1">
    <citation type="submission" date="2023-08" db="EMBL/GenBank/DDBJ databases">
        <title>Phytohabitans sansha sp. nov., isolated from marine sediment.</title>
        <authorList>
            <person name="Zhao Y."/>
            <person name="Yi K."/>
        </authorList>
    </citation>
    <scope>NUCLEOTIDE SEQUENCE [LARGE SCALE GENOMIC DNA]</scope>
    <source>
        <strain evidence="3 4">ZYX-F-186</strain>
    </source>
</reference>
<feature type="chain" id="PRO_5045566687" evidence="2">
    <location>
        <begin position="23"/>
        <end position="363"/>
    </location>
</feature>